<evidence type="ECO:0000313" key="2">
    <source>
        <dbReference type="Proteomes" id="UP000345637"/>
    </source>
</evidence>
<protein>
    <submittedName>
        <fullName evidence="1">Uncharacterized protein</fullName>
    </submittedName>
</protein>
<dbReference type="AlphaFoldDB" id="A0A485CQN9"/>
<gene>
    <name evidence="1" type="ORF">NCTC12998_06264</name>
</gene>
<name>A0A485CQN9_RAOPL</name>
<evidence type="ECO:0000313" key="1">
    <source>
        <dbReference type="EMBL" id="VFS86805.1"/>
    </source>
</evidence>
<sequence>MTHPCFLCRDPFRLTVQKIKAWAVAGIASVKRLCFRDGLPEQQGVFRRIFNR</sequence>
<accession>A0A485CQN9</accession>
<reference evidence="1 2" key="1">
    <citation type="submission" date="2019-03" db="EMBL/GenBank/DDBJ databases">
        <authorList>
            <consortium name="Pathogen Informatics"/>
        </authorList>
    </citation>
    <scope>NUCLEOTIDE SEQUENCE [LARGE SCALE GENOMIC DNA]</scope>
    <source>
        <strain evidence="1 2">NCTC12998</strain>
    </source>
</reference>
<dbReference type="Proteomes" id="UP000345637">
    <property type="component" value="Unassembled WGS sequence"/>
</dbReference>
<dbReference type="EMBL" id="CAADJE010000031">
    <property type="protein sequence ID" value="VFS86805.1"/>
    <property type="molecule type" value="Genomic_DNA"/>
</dbReference>
<proteinExistence type="predicted"/>
<organism evidence="1 2">
    <name type="scientific">Raoultella planticola</name>
    <name type="common">Klebsiella planticola</name>
    <dbReference type="NCBI Taxonomy" id="575"/>
    <lineage>
        <taxon>Bacteria</taxon>
        <taxon>Pseudomonadati</taxon>
        <taxon>Pseudomonadota</taxon>
        <taxon>Gammaproteobacteria</taxon>
        <taxon>Enterobacterales</taxon>
        <taxon>Enterobacteriaceae</taxon>
        <taxon>Klebsiella/Raoultella group</taxon>
        <taxon>Raoultella</taxon>
    </lineage>
</organism>